<dbReference type="EMBL" id="JAGEOJ010000003">
    <property type="protein sequence ID" value="MBO2447265.1"/>
    <property type="molecule type" value="Genomic_DNA"/>
</dbReference>
<name>A0A939T8T6_9ACTN</name>
<sequence length="236" mass="24985">MAVIALSVGLATIVFSDDGNTANKKGDEAPKTAQIIPSGNFPRSVITDADGVVSAMPDLLPVIRSSVPHEVTLEGFNPDNTPTAQDYVGESFNRSMGRKLSIVIKRLDGLAKAKSAYSSEVVKRSDRHPKGRAEGLLVIGNSQSLHGLGDEAFFSTVEEGNVIRGYGAAKATYDLGGGLVACRTKNILVEIVWEGMNYLPDPNAGQRAVRLSSGQAKKDAQTILVAILNELNGSHP</sequence>
<organism evidence="1 2">
    <name type="scientific">Actinomadura barringtoniae</name>
    <dbReference type="NCBI Taxonomy" id="1427535"/>
    <lineage>
        <taxon>Bacteria</taxon>
        <taxon>Bacillati</taxon>
        <taxon>Actinomycetota</taxon>
        <taxon>Actinomycetes</taxon>
        <taxon>Streptosporangiales</taxon>
        <taxon>Thermomonosporaceae</taxon>
        <taxon>Actinomadura</taxon>
    </lineage>
</organism>
<proteinExistence type="predicted"/>
<keyword evidence="2" id="KW-1185">Reference proteome</keyword>
<comment type="caution">
    <text evidence="1">The sequence shown here is derived from an EMBL/GenBank/DDBJ whole genome shotgun (WGS) entry which is preliminary data.</text>
</comment>
<gene>
    <name evidence="1" type="ORF">J4573_09230</name>
</gene>
<evidence type="ECO:0000313" key="1">
    <source>
        <dbReference type="EMBL" id="MBO2447265.1"/>
    </source>
</evidence>
<dbReference type="Proteomes" id="UP000669179">
    <property type="component" value="Unassembled WGS sequence"/>
</dbReference>
<accession>A0A939T8T6</accession>
<dbReference type="AlphaFoldDB" id="A0A939T8T6"/>
<protein>
    <submittedName>
        <fullName evidence="1">Uncharacterized protein</fullName>
    </submittedName>
</protein>
<reference evidence="1" key="1">
    <citation type="submission" date="2021-03" db="EMBL/GenBank/DDBJ databases">
        <authorList>
            <person name="Kanchanasin P."/>
            <person name="Saeng-In P."/>
            <person name="Phongsopitanun W."/>
            <person name="Yuki M."/>
            <person name="Kudo T."/>
            <person name="Ohkuma M."/>
            <person name="Tanasupawat S."/>
        </authorList>
    </citation>
    <scope>NUCLEOTIDE SEQUENCE</scope>
    <source>
        <strain evidence="1">GKU 128</strain>
    </source>
</reference>
<dbReference type="RefSeq" id="WP_208254856.1">
    <property type="nucleotide sequence ID" value="NZ_JAGEOJ010000003.1"/>
</dbReference>
<evidence type="ECO:0000313" key="2">
    <source>
        <dbReference type="Proteomes" id="UP000669179"/>
    </source>
</evidence>